<keyword evidence="8" id="KW-1185">Reference proteome</keyword>
<proteinExistence type="inferred from homology"/>
<dbReference type="PANTHER" id="PTHR12363">
    <property type="entry name" value="TRANSPORTIN 3 AND IMPORTIN 13"/>
    <property type="match status" value="1"/>
</dbReference>
<accession>A0A225ARI9</accession>
<evidence type="ECO:0000259" key="6">
    <source>
        <dbReference type="PROSITE" id="PS50166"/>
    </source>
</evidence>
<dbReference type="PROSITE" id="PS50166">
    <property type="entry name" value="IMPORTIN_B_NT"/>
    <property type="match status" value="1"/>
</dbReference>
<evidence type="ECO:0000256" key="4">
    <source>
        <dbReference type="ARBA" id="ARBA00022927"/>
    </source>
</evidence>
<feature type="domain" description="Importin N-terminal" evidence="6">
    <location>
        <begin position="44"/>
        <end position="129"/>
    </location>
</feature>
<evidence type="ECO:0000256" key="2">
    <source>
        <dbReference type="ARBA" id="ARBA00007991"/>
    </source>
</evidence>
<keyword evidence="3" id="KW-0813">Transport</keyword>
<dbReference type="Pfam" id="PF24140">
    <property type="entry name" value="TPR_TNPO3_IPO13_3rd"/>
    <property type="match status" value="1"/>
</dbReference>
<reference evidence="7 8" key="1">
    <citation type="submission" date="2015-06" db="EMBL/GenBank/DDBJ databases">
        <title>Talaromyces atroroseus IBT 11181 draft genome.</title>
        <authorList>
            <person name="Rasmussen K.B."/>
            <person name="Rasmussen S."/>
            <person name="Petersen B."/>
            <person name="Sicheritz-Ponten T."/>
            <person name="Mortensen U.H."/>
            <person name="Thrane U."/>
        </authorList>
    </citation>
    <scope>NUCLEOTIDE SEQUENCE [LARGE SCALE GENOMIC DNA]</scope>
    <source>
        <strain evidence="7 8">IBT 11181</strain>
    </source>
</reference>
<dbReference type="PANTHER" id="PTHR12363:SF33">
    <property type="entry name" value="IMPORTIN-13"/>
    <property type="match status" value="1"/>
</dbReference>
<dbReference type="OrthoDB" id="2016913at2759"/>
<dbReference type="InterPro" id="IPR051345">
    <property type="entry name" value="Importin_beta-like_NTR"/>
</dbReference>
<dbReference type="GO" id="GO:0005634">
    <property type="term" value="C:nucleus"/>
    <property type="evidence" value="ECO:0007669"/>
    <property type="project" value="UniProtKB-SubCell"/>
</dbReference>
<dbReference type="SUPFAM" id="SSF48371">
    <property type="entry name" value="ARM repeat"/>
    <property type="match status" value="1"/>
</dbReference>
<dbReference type="InterPro" id="IPR011989">
    <property type="entry name" value="ARM-like"/>
</dbReference>
<comment type="similarity">
    <text evidence="2">Belongs to the importin beta family.</text>
</comment>
<dbReference type="EMBL" id="LFMY01000001">
    <property type="protein sequence ID" value="OKL64202.1"/>
    <property type="molecule type" value="Genomic_DNA"/>
</dbReference>
<dbReference type="AlphaFoldDB" id="A0A225ARI9"/>
<evidence type="ECO:0000313" key="8">
    <source>
        <dbReference type="Proteomes" id="UP000214365"/>
    </source>
</evidence>
<keyword evidence="5" id="KW-0539">Nucleus</keyword>
<comment type="caution">
    <text evidence="7">The sequence shown here is derived from an EMBL/GenBank/DDBJ whole genome shotgun (WGS) entry which is preliminary data.</text>
</comment>
<dbReference type="Proteomes" id="UP000214365">
    <property type="component" value="Unassembled WGS sequence"/>
</dbReference>
<dbReference type="InterPro" id="IPR016024">
    <property type="entry name" value="ARM-type_fold"/>
</dbReference>
<name>A0A225ARI9_TALAT</name>
<evidence type="ECO:0000256" key="5">
    <source>
        <dbReference type="ARBA" id="ARBA00023242"/>
    </source>
</evidence>
<dbReference type="RefSeq" id="XP_020124323.1">
    <property type="nucleotide sequence ID" value="XM_020260065.1"/>
</dbReference>
<dbReference type="GO" id="GO:0005737">
    <property type="term" value="C:cytoplasm"/>
    <property type="evidence" value="ECO:0007669"/>
    <property type="project" value="TreeGrafter"/>
</dbReference>
<dbReference type="Gene3D" id="1.25.10.10">
    <property type="entry name" value="Leucine-rich Repeat Variant"/>
    <property type="match status" value="1"/>
</dbReference>
<dbReference type="GeneID" id="31000032"/>
<keyword evidence="4" id="KW-0653">Protein transport</keyword>
<dbReference type="GO" id="GO:0031267">
    <property type="term" value="F:small GTPase binding"/>
    <property type="evidence" value="ECO:0007669"/>
    <property type="project" value="InterPro"/>
</dbReference>
<sequence length="1017" mass="112289">MDAAGQAAALDHAQSPQELLQQAQNLVVQLNRPHGISPGDLQLIQESLQQIQRLPQGWEVARGLLDNADPDTRFFGALTFIVKINQSWSDLSDESVQQLKAHLISRFVALVDAQERPHVIRKLASVLVAVFFNDESWSRPLRDIAASFHSNGREAYSGIDFEGTVLPALNEVQITGLLSFSVTVAEEAVKNSSLVRESGDHPVTDSISDAFCLCDYVLGVLLNQLSVGGDISDTKAGSDALDSCRAWLKVRTSIYFRNRSESDHMQSTVDRLIQCISIPTLSRNATDVLSDMLRNENRLLKQPHREYILSYIESDQGAKLAQRLQEGDYDDDAMAFWELIDAYTSSKKAELVSGSLGPSHAVLLRYLDMLFQGPGYPGVDDIISPRLLEWWTETADDLQDGLEHGLQEARQSLAGAVVNVYRRLKWPAHEEFVQWDADERSEFSNFRRDTEDFLLSVYPTLGTELIELFRQKAVSALEMRAWDEFESASFCLAQLSEAVDDNDDALAHLNAIFILNRFTEICLNSDQLPIKTRQTLVDMLGKYQSYFERNPSLLPQVLTFLFSSLNVGSCTNTASRSIGFLSKSCRQALVTELPVFLKICSEFQQSKAVTVQSLERVVEGIAAVVQALPSDAAKAPYIEELLGPFFSQSASARDDAQRGDLDSAHSRGHLALKCIAGIGRGLRSDTEQVIDLEREGTSSDDNSFWSGHPIQEQLSQCLLVYLNGFPLDHTIIEGICEVLKAGFTETTGPFVFRPAIIAHFLTAIPLGSAGAADVMMSTASSFLASHQRNPGKVHEEAALLFIHVYWAFSVMMQNPENHDPEVSNSGIAFLTRSLPKYHQILFTLTSTPRSSNRPTEEAAPVLQTILNFVSSALGGREPLPLRSAAQFWVSVLTLPNGTTTNHTVTNVSRAIIHEYLPSLCHVLMTQLSGSCARSDINHLCEVLKKIVFKFQGEARPYLTASLASLSGPKEQISSPGGLSKDKERFLAMVIGARGGSATQEIVRSYWVSCRGAGFAYT</sequence>
<evidence type="ECO:0000256" key="1">
    <source>
        <dbReference type="ARBA" id="ARBA00004123"/>
    </source>
</evidence>
<dbReference type="STRING" id="1441469.A0A225ARI9"/>
<evidence type="ECO:0000313" key="7">
    <source>
        <dbReference type="EMBL" id="OKL64202.1"/>
    </source>
</evidence>
<dbReference type="GO" id="GO:0006606">
    <property type="term" value="P:protein import into nucleus"/>
    <property type="evidence" value="ECO:0007669"/>
    <property type="project" value="TreeGrafter"/>
</dbReference>
<comment type="subcellular location">
    <subcellularLocation>
        <location evidence="1">Nucleus</location>
    </subcellularLocation>
</comment>
<dbReference type="InterPro" id="IPR057942">
    <property type="entry name" value="TPR_TNPO3_IPO13_3rd"/>
</dbReference>
<gene>
    <name evidence="7" type="ORF">UA08_00277</name>
</gene>
<evidence type="ECO:0000256" key="3">
    <source>
        <dbReference type="ARBA" id="ARBA00022448"/>
    </source>
</evidence>
<dbReference type="InterPro" id="IPR001494">
    <property type="entry name" value="Importin-beta_N"/>
</dbReference>
<protein>
    <recommendedName>
        <fullName evidence="6">Importin N-terminal domain-containing protein</fullName>
    </recommendedName>
</protein>
<dbReference type="Pfam" id="PF03810">
    <property type="entry name" value="IBN_N"/>
    <property type="match status" value="1"/>
</dbReference>
<organism evidence="7 8">
    <name type="scientific">Talaromyces atroroseus</name>
    <dbReference type="NCBI Taxonomy" id="1441469"/>
    <lineage>
        <taxon>Eukaryota</taxon>
        <taxon>Fungi</taxon>
        <taxon>Dikarya</taxon>
        <taxon>Ascomycota</taxon>
        <taxon>Pezizomycotina</taxon>
        <taxon>Eurotiomycetes</taxon>
        <taxon>Eurotiomycetidae</taxon>
        <taxon>Eurotiales</taxon>
        <taxon>Trichocomaceae</taxon>
        <taxon>Talaromyces</taxon>
        <taxon>Talaromyces sect. Trachyspermi</taxon>
    </lineage>
</organism>